<gene>
    <name evidence="5" type="ORF">S03H2_15377</name>
</gene>
<comment type="caution">
    <text evidence="5">The sequence shown here is derived from an EMBL/GenBank/DDBJ whole genome shotgun (WGS) entry which is preliminary data.</text>
</comment>
<dbReference type="PRINTS" id="PR01736">
    <property type="entry name" value="PHPHTRNFRASE"/>
</dbReference>
<evidence type="ECO:0000313" key="5">
    <source>
        <dbReference type="EMBL" id="GAH33063.1"/>
    </source>
</evidence>
<feature type="domain" description="PEP-utilising enzyme C-terminal" evidence="4">
    <location>
        <begin position="1"/>
        <end position="283"/>
    </location>
</feature>
<evidence type="ECO:0000259" key="4">
    <source>
        <dbReference type="Pfam" id="PF02896"/>
    </source>
</evidence>
<keyword evidence="3" id="KW-0067">ATP-binding</keyword>
<reference evidence="5" key="1">
    <citation type="journal article" date="2014" name="Front. Microbiol.">
        <title>High frequency of phylogenetically diverse reductive dehalogenase-homologous genes in deep subseafloor sedimentary metagenomes.</title>
        <authorList>
            <person name="Kawai M."/>
            <person name="Futagami T."/>
            <person name="Toyoda A."/>
            <person name="Takaki Y."/>
            <person name="Nishi S."/>
            <person name="Hori S."/>
            <person name="Arai W."/>
            <person name="Tsubouchi T."/>
            <person name="Morono Y."/>
            <person name="Uchiyama I."/>
            <person name="Ito T."/>
            <person name="Fujiyama A."/>
            <person name="Inagaki F."/>
            <person name="Takami H."/>
        </authorList>
    </citation>
    <scope>NUCLEOTIDE SEQUENCE</scope>
    <source>
        <strain evidence="5">Expedition CK06-06</strain>
    </source>
</reference>
<dbReference type="AlphaFoldDB" id="X1GJ94"/>
<dbReference type="Pfam" id="PF02896">
    <property type="entry name" value="PEP-utilizers_C"/>
    <property type="match status" value="1"/>
</dbReference>
<keyword evidence="2" id="KW-0547">Nucleotide-binding</keyword>
<protein>
    <recommendedName>
        <fullName evidence="4">PEP-utilising enzyme C-terminal domain-containing protein</fullName>
    </recommendedName>
</protein>
<dbReference type="PANTHER" id="PTHR43030:SF1">
    <property type="entry name" value="PHOSPHOENOLPYRUVATE SYNTHASE"/>
    <property type="match status" value="1"/>
</dbReference>
<dbReference type="InterPro" id="IPR006319">
    <property type="entry name" value="PEP_synth"/>
</dbReference>
<dbReference type="InterPro" id="IPR040442">
    <property type="entry name" value="Pyrv_kinase-like_dom_sf"/>
</dbReference>
<sequence>KVYVNLAQPELAENVAKRNVDGVGLLRAEFMVAQIGEHPQYMIKKNRGQEFADKLYEGINTFANAFDPRPVVYRTTDFKTNEYRQLKGGEEFEAEEENPMLGYRGASRYITDIEVFRLEIEAIKRVRQKFKNLWVMIPFVRTVDELDRTKQLLEAEGLKRSKDFKLWMMVEVPSNIFLIEKFLAVGIDGISIGSNDLTQLILGIDRDSEKLASTFDERNEAVLIALERAITVSKSMGVTSSICGQAPSEYPELTEKLVEWGINSVSVTPDMIGTTREIIAKAEAKLKGK</sequence>
<dbReference type="PANTHER" id="PTHR43030">
    <property type="entry name" value="PHOSPHOENOLPYRUVATE SYNTHASE"/>
    <property type="match status" value="1"/>
</dbReference>
<dbReference type="InterPro" id="IPR000121">
    <property type="entry name" value="PEP_util_C"/>
</dbReference>
<evidence type="ECO:0000256" key="2">
    <source>
        <dbReference type="ARBA" id="ARBA00022741"/>
    </source>
</evidence>
<dbReference type="PROSITE" id="PS00742">
    <property type="entry name" value="PEP_ENZYMES_2"/>
    <property type="match status" value="1"/>
</dbReference>
<evidence type="ECO:0000256" key="3">
    <source>
        <dbReference type="ARBA" id="ARBA00022840"/>
    </source>
</evidence>
<evidence type="ECO:0000256" key="1">
    <source>
        <dbReference type="ARBA" id="ARBA00007837"/>
    </source>
</evidence>
<organism evidence="5">
    <name type="scientific">marine sediment metagenome</name>
    <dbReference type="NCBI Taxonomy" id="412755"/>
    <lineage>
        <taxon>unclassified sequences</taxon>
        <taxon>metagenomes</taxon>
        <taxon>ecological metagenomes</taxon>
    </lineage>
</organism>
<dbReference type="GO" id="GO:0005524">
    <property type="term" value="F:ATP binding"/>
    <property type="evidence" value="ECO:0007669"/>
    <property type="project" value="UniProtKB-KW"/>
</dbReference>
<comment type="similarity">
    <text evidence="1">Belongs to the PEP-utilizing enzyme family.</text>
</comment>
<proteinExistence type="inferred from homology"/>
<name>X1GJ94_9ZZZZ</name>
<dbReference type="GO" id="GO:0008986">
    <property type="term" value="F:pyruvate, water dikinase activity"/>
    <property type="evidence" value="ECO:0007669"/>
    <property type="project" value="InterPro"/>
</dbReference>
<dbReference type="EMBL" id="BARU01007815">
    <property type="protein sequence ID" value="GAH33063.1"/>
    <property type="molecule type" value="Genomic_DNA"/>
</dbReference>
<dbReference type="InterPro" id="IPR015813">
    <property type="entry name" value="Pyrv/PenolPyrv_kinase-like_dom"/>
</dbReference>
<dbReference type="SUPFAM" id="SSF51621">
    <property type="entry name" value="Phosphoenolpyruvate/pyruvate domain"/>
    <property type="match status" value="1"/>
</dbReference>
<feature type="non-terminal residue" evidence="5">
    <location>
        <position position="1"/>
    </location>
</feature>
<dbReference type="Gene3D" id="3.20.20.60">
    <property type="entry name" value="Phosphoenolpyruvate-binding domains"/>
    <property type="match status" value="1"/>
</dbReference>
<dbReference type="InterPro" id="IPR023151">
    <property type="entry name" value="PEP_util_CS"/>
</dbReference>
<accession>X1GJ94</accession>